<keyword evidence="2" id="KW-1133">Transmembrane helix</keyword>
<proteinExistence type="predicted"/>
<dbReference type="EMBL" id="RYZW01000010">
    <property type="protein sequence ID" value="TDZ71724.1"/>
    <property type="molecule type" value="Genomic_DNA"/>
</dbReference>
<dbReference type="Proteomes" id="UP000295703">
    <property type="component" value="Unassembled WGS sequence"/>
</dbReference>
<evidence type="ECO:0000256" key="1">
    <source>
        <dbReference type="SAM" id="MobiDB-lite"/>
    </source>
</evidence>
<keyword evidence="3" id="KW-0732">Signal</keyword>
<feature type="signal peptide" evidence="3">
    <location>
        <begin position="1"/>
        <end position="19"/>
    </location>
</feature>
<dbReference type="AlphaFoldDB" id="A0A4R8RNG3"/>
<organism evidence="4 5">
    <name type="scientific">Colletotrichum trifolii</name>
    <dbReference type="NCBI Taxonomy" id="5466"/>
    <lineage>
        <taxon>Eukaryota</taxon>
        <taxon>Fungi</taxon>
        <taxon>Dikarya</taxon>
        <taxon>Ascomycota</taxon>
        <taxon>Pezizomycotina</taxon>
        <taxon>Sordariomycetes</taxon>
        <taxon>Hypocreomycetidae</taxon>
        <taxon>Glomerellales</taxon>
        <taxon>Glomerellaceae</taxon>
        <taxon>Colletotrichum</taxon>
        <taxon>Colletotrichum orbiculare species complex</taxon>
    </lineage>
</organism>
<feature type="transmembrane region" description="Helical" evidence="2">
    <location>
        <begin position="180"/>
        <end position="205"/>
    </location>
</feature>
<keyword evidence="2" id="KW-0472">Membrane</keyword>
<comment type="caution">
    <text evidence="4">The sequence shown here is derived from an EMBL/GenBank/DDBJ whole genome shotgun (WGS) entry which is preliminary data.</text>
</comment>
<gene>
    <name evidence="4" type="ORF">CTRI78_v001851</name>
</gene>
<feature type="chain" id="PRO_5020959491" description="Mid2 domain-containing protein" evidence="3">
    <location>
        <begin position="20"/>
        <end position="265"/>
    </location>
</feature>
<evidence type="ECO:0008006" key="6">
    <source>
        <dbReference type="Google" id="ProtNLM"/>
    </source>
</evidence>
<accession>A0A4R8RNG3</accession>
<name>A0A4R8RNG3_COLTR</name>
<dbReference type="STRING" id="5466.A0A4R8RNG3"/>
<protein>
    <recommendedName>
        <fullName evidence="6">Mid2 domain-containing protein</fullName>
    </recommendedName>
</protein>
<sequence>MKLLRTCILASALIGIVAGQRRCFVPNGTNRHDLTNIGNNKYEPCESNGHSMCCNTATGDKCQSNGLCWNEGGRVSWRESCTDPTWQSPKCLKLCVSDDAATGTDGGPMTGSDVVVTKCGNEDVFCCGNDQEARECCEAGRGVRVVNGQVVAASSTTSTQPTFATSTPDNEAGGTTASQAAVIGGTVGAIIGVMTLAAVVVFLWLRGWKRKARMVQPTEPTQVVTDDMEDKNAAYDSMLPGSQHFDGPGTQYHLAELPEDHSQPG</sequence>
<evidence type="ECO:0000313" key="4">
    <source>
        <dbReference type="EMBL" id="TDZ71724.1"/>
    </source>
</evidence>
<reference evidence="4 5" key="1">
    <citation type="submission" date="2018-12" db="EMBL/GenBank/DDBJ databases">
        <title>Genome sequence and assembly of Colletotrichum trifolii.</title>
        <authorList>
            <person name="Gan P."/>
            <person name="Shirasu K."/>
        </authorList>
    </citation>
    <scope>NUCLEOTIDE SEQUENCE [LARGE SCALE GENOMIC DNA]</scope>
    <source>
        <strain evidence="4 5">543-2</strain>
    </source>
</reference>
<evidence type="ECO:0000313" key="5">
    <source>
        <dbReference type="Proteomes" id="UP000295703"/>
    </source>
</evidence>
<keyword evidence="5" id="KW-1185">Reference proteome</keyword>
<keyword evidence="2" id="KW-0812">Transmembrane</keyword>
<evidence type="ECO:0000256" key="3">
    <source>
        <dbReference type="SAM" id="SignalP"/>
    </source>
</evidence>
<feature type="region of interest" description="Disordered" evidence="1">
    <location>
        <begin position="241"/>
        <end position="265"/>
    </location>
</feature>
<evidence type="ECO:0000256" key="2">
    <source>
        <dbReference type="SAM" id="Phobius"/>
    </source>
</evidence>
<feature type="compositionally biased region" description="Basic and acidic residues" evidence="1">
    <location>
        <begin position="256"/>
        <end position="265"/>
    </location>
</feature>